<dbReference type="EMBL" id="OPYN01000085">
    <property type="protein sequence ID" value="SPO60433.1"/>
    <property type="molecule type" value="Genomic_DNA"/>
</dbReference>
<organism evidence="1 2">
    <name type="scientific">Pseudomonas inefficax</name>
    <dbReference type="NCBI Taxonomy" id="2078786"/>
    <lineage>
        <taxon>Bacteria</taxon>
        <taxon>Pseudomonadati</taxon>
        <taxon>Pseudomonadota</taxon>
        <taxon>Gammaproteobacteria</taxon>
        <taxon>Pseudomonadales</taxon>
        <taxon>Pseudomonadaceae</taxon>
        <taxon>Pseudomonas</taxon>
    </lineage>
</organism>
<evidence type="ECO:0000313" key="2">
    <source>
        <dbReference type="Proteomes" id="UP000294335"/>
    </source>
</evidence>
<dbReference type="AlphaFoldDB" id="A0AAQ1P884"/>
<gene>
    <name evidence="1" type="ORF">JV551A3_V1_850054</name>
</gene>
<keyword evidence="2" id="KW-1185">Reference proteome</keyword>
<accession>A0AAQ1P884</accession>
<evidence type="ECO:0000313" key="1">
    <source>
        <dbReference type="EMBL" id="SPO60433.1"/>
    </source>
</evidence>
<dbReference type="Proteomes" id="UP000294335">
    <property type="component" value="Unassembled WGS sequence"/>
</dbReference>
<protein>
    <submittedName>
        <fullName evidence="1">Uncharacterized protein</fullName>
    </submittedName>
</protein>
<reference evidence="1 2" key="1">
    <citation type="submission" date="2018-02" db="EMBL/GenBank/DDBJ databases">
        <authorList>
            <person name="Dubost A."/>
        </authorList>
    </citation>
    <scope>NUCLEOTIDE SEQUENCE [LARGE SCALE GENOMIC DNA]</scope>
    <source>
        <strain evidence="2">JV551A3</strain>
    </source>
</reference>
<sequence>MMTMTMDPTIQGSGQLMLSAQRAPNAPIAGVAKIKKGLKGSRMIRLCFLSLGHARIGGSFLQAFQANAPAEVAVDYVWSVDFRQVCAGHYSFIVSRDCI</sequence>
<proteinExistence type="predicted"/>
<comment type="caution">
    <text evidence="1">The sequence shown here is derived from an EMBL/GenBank/DDBJ whole genome shotgun (WGS) entry which is preliminary data.</text>
</comment>
<name>A0AAQ1P884_9PSED</name>